<reference evidence="1" key="1">
    <citation type="submission" date="2018-02" db="EMBL/GenBank/DDBJ databases">
        <title>The genomes of Aspergillus section Nigri reveals drivers in fungal speciation.</title>
        <authorList>
            <consortium name="DOE Joint Genome Institute"/>
            <person name="Vesth T.C."/>
            <person name="Nybo J."/>
            <person name="Theobald S."/>
            <person name="Brandl J."/>
            <person name="Frisvad J.C."/>
            <person name="Nielsen K.F."/>
            <person name="Lyhne E.K."/>
            <person name="Kogle M.E."/>
            <person name="Kuo A."/>
            <person name="Riley R."/>
            <person name="Clum A."/>
            <person name="Nolan M."/>
            <person name="Lipzen A."/>
            <person name="Salamov A."/>
            <person name="Henrissat B."/>
            <person name="Wiebenga A."/>
            <person name="De vries R.P."/>
            <person name="Grigoriev I.V."/>
            <person name="Mortensen U.H."/>
            <person name="Andersen M.R."/>
            <person name="Baker S.E."/>
        </authorList>
    </citation>
    <scope>NUCLEOTIDE SEQUENCE</scope>
    <source>
        <strain evidence="1">CBS 621.78</strain>
    </source>
</reference>
<gene>
    <name evidence="1" type="ORF">BO95DRAFT_517650</name>
</gene>
<proteinExistence type="predicted"/>
<keyword evidence="2" id="KW-1185">Reference proteome</keyword>
<accession>A0ACD1FXZ5</accession>
<evidence type="ECO:0000313" key="2">
    <source>
        <dbReference type="Proteomes" id="UP000249057"/>
    </source>
</evidence>
<name>A0ACD1FXZ5_9EURO</name>
<protein>
    <submittedName>
        <fullName evidence="1">Kinase-like protein</fullName>
    </submittedName>
</protein>
<dbReference type="EMBL" id="KZ825382">
    <property type="protein sequence ID" value="RAH41870.1"/>
    <property type="molecule type" value="Genomic_DNA"/>
</dbReference>
<evidence type="ECO:0000313" key="1">
    <source>
        <dbReference type="EMBL" id="RAH41870.1"/>
    </source>
</evidence>
<organism evidence="1 2">
    <name type="scientific">Aspergillus brunneoviolaceus CBS 621.78</name>
    <dbReference type="NCBI Taxonomy" id="1450534"/>
    <lineage>
        <taxon>Eukaryota</taxon>
        <taxon>Fungi</taxon>
        <taxon>Dikarya</taxon>
        <taxon>Ascomycota</taxon>
        <taxon>Pezizomycotina</taxon>
        <taxon>Eurotiomycetes</taxon>
        <taxon>Eurotiomycetidae</taxon>
        <taxon>Eurotiales</taxon>
        <taxon>Aspergillaceae</taxon>
        <taxon>Aspergillus</taxon>
        <taxon>Aspergillus subgen. Circumdati</taxon>
    </lineage>
</organism>
<dbReference type="Proteomes" id="UP000249057">
    <property type="component" value="Unassembled WGS sequence"/>
</dbReference>
<sequence length="768" mass="86394">MASSLSDFDVLCDDLRNEFAIRAQRKKKPHEKFIARATLETIWTEERRQRFLASAMPDRDKSADEHLFTDYIQTLSILVYINWSRESWPRFHEIFLNHDRKDAQIHTYTSEGLMDPTFLTPAPGDKFANDRYMFCPVDIIHKELIERSEEWRLPFEEVEPPTQPRLGAGASAEVICAHIAAGHFWSSPTPDVNKTPDSRPTPVAVKKFRANHRNNFHTEFAILRRLIERQGDHGHIVSMLGAVAVGDYLGILLPLAQTDLEKILNGTVQLNPAPHWSHLLEQSVNLAAALQSVHNDNYCHRDLKPSNVLVYTDNRSDGDSRAGLWKISDFGMAERSPAPGDIRSSRSRPSLDAPISAYEAPEVVLGTHHGSLSDVWSFGCILTLVIAFGVGSENSVTDLDERRRSSGVYDCFYTLSPAGLNPQVMGWINELPDRYGHRSQFLEDCKAVLLQILTIDPMNRPTAGEVSERLQTLINSHQSFVGLETQSPGGSLDFDHRLWEAIRESDSEFVRARAMSRERVQLSENQRHEGMGPLHYAIARGKKKNEMKETIKWLLELGAGVNTRSDNGMTPLMAAAYGGHEAIVQILLRNGAECEDTYCCGGLTSLHYAAQAEAGAGVLLEICTHPRPPDLINRPDRDLGATPLLHFVKNASQSRWDPTVKKRFDAFLRVHADTSKADKSGRTPLYEAIQKKDRDLALWLLDAEAQFGALKVPEEAMRALGKDFRIKFEEKQALGTCVELVESRRPTGSRKPESRLRQIVSRSMKLRS</sequence>